<proteinExistence type="inferred from homology"/>
<evidence type="ECO:0000256" key="15">
    <source>
        <dbReference type="SAM" id="Phobius"/>
    </source>
</evidence>
<evidence type="ECO:0000256" key="6">
    <source>
        <dbReference type="ARBA" id="ARBA00022679"/>
    </source>
</evidence>
<comment type="similarity">
    <text evidence="2">In the N-terminal section; belongs to the glycosyltransferase 51 family.</text>
</comment>
<dbReference type="InterPro" id="IPR050396">
    <property type="entry name" value="Glycosyltr_51/Transpeptidase"/>
</dbReference>
<comment type="catalytic activity">
    <reaction evidence="13">
        <text>[GlcNAc-(1-&gt;4)-Mur2Ac(oyl-L-Ala-gamma-D-Glu-L-Lys-D-Ala-D-Ala)](n)-di-trans,octa-cis-undecaprenyl diphosphate + beta-D-GlcNAc-(1-&gt;4)-Mur2Ac(oyl-L-Ala-gamma-D-Glu-L-Lys-D-Ala-D-Ala)-di-trans,octa-cis-undecaprenyl diphosphate = [GlcNAc-(1-&gt;4)-Mur2Ac(oyl-L-Ala-gamma-D-Glu-L-Lys-D-Ala-D-Ala)](n+1)-di-trans,octa-cis-undecaprenyl diphosphate + di-trans,octa-cis-undecaprenyl diphosphate + H(+)</text>
        <dbReference type="Rhea" id="RHEA:23708"/>
        <dbReference type="Rhea" id="RHEA-COMP:9602"/>
        <dbReference type="Rhea" id="RHEA-COMP:9603"/>
        <dbReference type="ChEBI" id="CHEBI:15378"/>
        <dbReference type="ChEBI" id="CHEBI:58405"/>
        <dbReference type="ChEBI" id="CHEBI:60033"/>
        <dbReference type="ChEBI" id="CHEBI:78435"/>
        <dbReference type="EC" id="2.4.99.28"/>
    </reaction>
</comment>
<dbReference type="Pfam" id="PF00912">
    <property type="entry name" value="Transgly"/>
    <property type="match status" value="1"/>
</dbReference>
<evidence type="ECO:0000256" key="9">
    <source>
        <dbReference type="ARBA" id="ARBA00022984"/>
    </source>
</evidence>
<gene>
    <name evidence="18" type="ordered locus">SCATT_38910</name>
</gene>
<evidence type="ECO:0000259" key="16">
    <source>
        <dbReference type="Pfam" id="PF00905"/>
    </source>
</evidence>
<dbReference type="KEGG" id="sct:SCAT_3906"/>
<evidence type="ECO:0000256" key="1">
    <source>
        <dbReference type="ARBA" id="ARBA00007090"/>
    </source>
</evidence>
<dbReference type="eggNOG" id="COG0744">
    <property type="taxonomic scope" value="Bacteria"/>
</dbReference>
<feature type="compositionally biased region" description="Low complexity" evidence="14">
    <location>
        <begin position="681"/>
        <end position="703"/>
    </location>
</feature>
<dbReference type="GO" id="GO:0008658">
    <property type="term" value="F:penicillin binding"/>
    <property type="evidence" value="ECO:0007669"/>
    <property type="project" value="InterPro"/>
</dbReference>
<dbReference type="Gene3D" id="1.10.3810.10">
    <property type="entry name" value="Biosynthetic peptidoglycan transglycosylase-like"/>
    <property type="match status" value="1"/>
</dbReference>
<dbReference type="InterPro" id="IPR012338">
    <property type="entry name" value="Beta-lactam/transpept-like"/>
</dbReference>
<dbReference type="Gene3D" id="3.40.710.10">
    <property type="entry name" value="DD-peptidase/beta-lactamase superfamily"/>
    <property type="match status" value="1"/>
</dbReference>
<dbReference type="RefSeq" id="WP_014144621.1">
    <property type="nucleotide sequence ID" value="NC_016111.1"/>
</dbReference>
<dbReference type="GO" id="GO:0071555">
    <property type="term" value="P:cell wall organization"/>
    <property type="evidence" value="ECO:0007669"/>
    <property type="project" value="UniProtKB-KW"/>
</dbReference>
<sequence>MGTRSKAGSRRADAAGGKPRRRLLKWSLGSVLGLVLLGMAAFAALYLYVDIPKANAAAMAQANIYKTADGKVIARTGQVNRERVPLSQIPQPVQHAFVAAENKTFYSDSGVDLKGMTRALYNTVSGHGKQGGSTITQQYVKNFYLNQNQTVSRKLKELFISLKVDREMSKDQILEGYLNTVFFGRRAYGIQAAAQAYYGVDVSKLTVAQGAYLATLVQAPGEYDMATATPEGKRLATQRWNYVLDNMVQMHWLDPAQRARTAFAQPHAPKGTPGLTGQTGYFVELANKQLTSSGAVDADELAAGGWTITLTIDPAKQKDLEQAVKTELTDQLDPAQRKADADVQAGAVSVDPRNGQVVALYGGAGYPKQWISNATRTDYQVASTFKPLVLAAALENGASTQDGRRITADTVYDGTNRRPVQGTPTPFAPPNEDQVSYGPITVQKAMDQSVNSVFAQMAVDVGLNKVADTAVKLGMPADTAGLRDGPAIALGTMGASPLQMAGIYATFDDHGRKVTPSIVKSAVRGGTPVQLKNPVGDQAVSRSTADTLTSVLTGVVNSGTGTSAHQDSQVAGKTGTSDNNKSAWFTGYTPNLVTSVGLFAQDAKNGSQSTLRGLAGGGRVNGGGLPAQIWGSYTRAALEGTDAQQFDLQTDQGAALQPDTPVGSAPPATSSAPPSTPPSAPASHAASAPPVPGSGSSDAPSHGNHGGGSHQPGGGPGGTGGHTQAPPPVQPTVPPPPTGNAQQPPGDGGQGQG</sequence>
<keyword evidence="15" id="KW-0812">Transmembrane</keyword>
<dbReference type="SUPFAM" id="SSF53955">
    <property type="entry name" value="Lysozyme-like"/>
    <property type="match status" value="1"/>
</dbReference>
<dbReference type="GO" id="GO:0006508">
    <property type="term" value="P:proteolysis"/>
    <property type="evidence" value="ECO:0007669"/>
    <property type="project" value="UniProtKB-KW"/>
</dbReference>
<evidence type="ECO:0000256" key="11">
    <source>
        <dbReference type="ARBA" id="ARBA00023316"/>
    </source>
</evidence>
<feature type="region of interest" description="Disordered" evidence="14">
    <location>
        <begin position="414"/>
        <end position="433"/>
    </location>
</feature>
<evidence type="ECO:0000256" key="3">
    <source>
        <dbReference type="ARBA" id="ARBA00022645"/>
    </source>
</evidence>
<evidence type="ECO:0000256" key="14">
    <source>
        <dbReference type="SAM" id="MobiDB-lite"/>
    </source>
</evidence>
<keyword evidence="6" id="KW-0808">Transferase</keyword>
<comment type="similarity">
    <text evidence="1">In the C-terminal section; belongs to the transpeptidase family.</text>
</comment>
<dbReference type="GO" id="GO:0009002">
    <property type="term" value="F:serine-type D-Ala-D-Ala carboxypeptidase activity"/>
    <property type="evidence" value="ECO:0007669"/>
    <property type="project" value="UniProtKB-EC"/>
</dbReference>
<keyword evidence="4" id="KW-0645">Protease</keyword>
<keyword evidence="8" id="KW-0133">Cell shape</keyword>
<keyword evidence="11" id="KW-0961">Cell wall biogenesis/degradation</keyword>
<feature type="compositionally biased region" description="Gly residues" evidence="14">
    <location>
        <begin position="704"/>
        <end position="721"/>
    </location>
</feature>
<dbReference type="OrthoDB" id="8865355at2"/>
<evidence type="ECO:0000313" key="19">
    <source>
        <dbReference type="Proteomes" id="UP000007842"/>
    </source>
</evidence>
<dbReference type="PATRIC" id="fig|1003195.11.peg.5355"/>
<evidence type="ECO:0000256" key="7">
    <source>
        <dbReference type="ARBA" id="ARBA00022801"/>
    </source>
</evidence>
<keyword evidence="19" id="KW-1185">Reference proteome</keyword>
<name>F8K2H0_STREN</name>
<feature type="compositionally biased region" description="Pro residues" evidence="14">
    <location>
        <begin position="725"/>
        <end position="738"/>
    </location>
</feature>
<evidence type="ECO:0000256" key="4">
    <source>
        <dbReference type="ARBA" id="ARBA00022670"/>
    </source>
</evidence>
<evidence type="ECO:0000256" key="5">
    <source>
        <dbReference type="ARBA" id="ARBA00022676"/>
    </source>
</evidence>
<evidence type="ECO:0000256" key="13">
    <source>
        <dbReference type="ARBA" id="ARBA00049902"/>
    </source>
</evidence>
<dbReference type="FunFam" id="1.10.3810.10:FF:000001">
    <property type="entry name" value="Penicillin-binding protein 1A"/>
    <property type="match status" value="1"/>
</dbReference>
<keyword evidence="7" id="KW-0378">Hydrolase</keyword>
<dbReference type="AlphaFoldDB" id="F8K2H0"/>
<keyword evidence="15" id="KW-1133">Transmembrane helix</keyword>
<dbReference type="InterPro" id="IPR036950">
    <property type="entry name" value="PBP_transglycosylase"/>
</dbReference>
<dbReference type="GO" id="GO:0008955">
    <property type="term" value="F:peptidoglycan glycosyltransferase activity"/>
    <property type="evidence" value="ECO:0007669"/>
    <property type="project" value="UniProtKB-EC"/>
</dbReference>
<dbReference type="PANTHER" id="PTHR32282:SF34">
    <property type="entry name" value="PENICILLIN-BINDING PROTEIN 1A"/>
    <property type="match status" value="1"/>
</dbReference>
<dbReference type="HOGENOM" id="CLU_006354_6_0_11"/>
<dbReference type="STRING" id="1003195.SCATT_38910"/>
<keyword evidence="10" id="KW-0511">Multifunctional enzyme</keyword>
<accession>F8K2H0</accession>
<dbReference type="InterPro" id="IPR023346">
    <property type="entry name" value="Lysozyme-like_dom_sf"/>
</dbReference>
<organism evidence="18 19">
    <name type="scientific">Streptantibioticus cattleyicolor (strain ATCC 35852 / DSM 46488 / JCM 4925 / NBRC 14057 / NRRL 8057)</name>
    <name type="common">Streptomyces cattleya</name>
    <dbReference type="NCBI Taxonomy" id="1003195"/>
    <lineage>
        <taxon>Bacteria</taxon>
        <taxon>Bacillati</taxon>
        <taxon>Actinomycetota</taxon>
        <taxon>Actinomycetes</taxon>
        <taxon>Kitasatosporales</taxon>
        <taxon>Streptomycetaceae</taxon>
        <taxon>Streptantibioticus</taxon>
    </lineage>
</organism>
<feature type="domain" description="Penicillin-binding protein transpeptidase" evidence="16">
    <location>
        <begin position="346"/>
        <end position="592"/>
    </location>
</feature>
<comment type="catalytic activity">
    <reaction evidence="12">
        <text>Preferential cleavage: (Ac)2-L-Lys-D-Ala-|-D-Ala. Also transpeptidation of peptidyl-alanyl moieties that are N-acyl substituents of D-alanine.</text>
        <dbReference type="EC" id="3.4.16.4"/>
    </reaction>
</comment>
<dbReference type="GO" id="GO:0009252">
    <property type="term" value="P:peptidoglycan biosynthetic process"/>
    <property type="evidence" value="ECO:0007669"/>
    <property type="project" value="UniProtKB-KW"/>
</dbReference>
<dbReference type="InterPro" id="IPR001460">
    <property type="entry name" value="PCN-bd_Tpept"/>
</dbReference>
<evidence type="ECO:0000256" key="8">
    <source>
        <dbReference type="ARBA" id="ARBA00022960"/>
    </source>
</evidence>
<dbReference type="SUPFAM" id="SSF56601">
    <property type="entry name" value="beta-lactamase/transpeptidase-like"/>
    <property type="match status" value="1"/>
</dbReference>
<evidence type="ECO:0000259" key="17">
    <source>
        <dbReference type="Pfam" id="PF00912"/>
    </source>
</evidence>
<feature type="region of interest" description="Disordered" evidence="14">
    <location>
        <begin position="559"/>
        <end position="578"/>
    </location>
</feature>
<reference evidence="19" key="1">
    <citation type="submission" date="2011-12" db="EMBL/GenBank/DDBJ databases">
        <title>Complete genome sequence of Streptomyces cattleya strain DSM 46488.</title>
        <authorList>
            <person name="Ou H.-Y."/>
            <person name="Li P."/>
            <person name="Zhao C."/>
            <person name="O'Hagan D."/>
            <person name="Deng Z."/>
        </authorList>
    </citation>
    <scope>NUCLEOTIDE SEQUENCE [LARGE SCALE GENOMIC DNA]</scope>
    <source>
        <strain evidence="19">ATCC 35852 / DSM 46488 / JCM 4925 / NBRC 14057 / NRRL 8057</strain>
    </source>
</reference>
<accession>G8WSM7</accession>
<evidence type="ECO:0000256" key="12">
    <source>
        <dbReference type="ARBA" id="ARBA00034000"/>
    </source>
</evidence>
<dbReference type="GO" id="GO:0008360">
    <property type="term" value="P:regulation of cell shape"/>
    <property type="evidence" value="ECO:0007669"/>
    <property type="project" value="UniProtKB-KW"/>
</dbReference>
<protein>
    <submittedName>
        <fullName evidence="18">Penicillin-binding protein</fullName>
    </submittedName>
</protein>
<dbReference type="GO" id="GO:0030288">
    <property type="term" value="C:outer membrane-bounded periplasmic space"/>
    <property type="evidence" value="ECO:0007669"/>
    <property type="project" value="TreeGrafter"/>
</dbReference>
<keyword evidence="5" id="KW-0328">Glycosyltransferase</keyword>
<evidence type="ECO:0000256" key="2">
    <source>
        <dbReference type="ARBA" id="ARBA00007739"/>
    </source>
</evidence>
<feature type="region of interest" description="Disordered" evidence="14">
    <location>
        <begin position="654"/>
        <end position="753"/>
    </location>
</feature>
<dbReference type="PANTHER" id="PTHR32282">
    <property type="entry name" value="BINDING PROTEIN TRANSPEPTIDASE, PUTATIVE-RELATED"/>
    <property type="match status" value="1"/>
</dbReference>
<feature type="domain" description="Glycosyl transferase family 51" evidence="17">
    <location>
        <begin position="69"/>
        <end position="247"/>
    </location>
</feature>
<keyword evidence="9" id="KW-0573">Peptidoglycan synthesis</keyword>
<evidence type="ECO:0000256" key="10">
    <source>
        <dbReference type="ARBA" id="ARBA00023268"/>
    </source>
</evidence>
<dbReference type="Pfam" id="PF00905">
    <property type="entry name" value="Transpeptidase"/>
    <property type="match status" value="1"/>
</dbReference>
<dbReference type="InterPro" id="IPR001264">
    <property type="entry name" value="Glyco_trans_51"/>
</dbReference>
<dbReference type="EMBL" id="CP003219">
    <property type="protein sequence ID" value="AEW96262.1"/>
    <property type="molecule type" value="Genomic_DNA"/>
</dbReference>
<dbReference type="KEGG" id="scy:SCATT_38910"/>
<dbReference type="Proteomes" id="UP000007842">
    <property type="component" value="Chromosome"/>
</dbReference>
<keyword evidence="3" id="KW-0121">Carboxypeptidase</keyword>
<evidence type="ECO:0000313" key="18">
    <source>
        <dbReference type="EMBL" id="AEW96262.1"/>
    </source>
</evidence>
<feature type="compositionally biased region" description="Low complexity" evidence="14">
    <location>
        <begin position="660"/>
        <end position="673"/>
    </location>
</feature>
<feature type="transmembrane region" description="Helical" evidence="15">
    <location>
        <begin position="28"/>
        <end position="49"/>
    </location>
</feature>
<keyword evidence="15" id="KW-0472">Membrane</keyword>